<feature type="region of interest" description="Disordered" evidence="1">
    <location>
        <begin position="1"/>
        <end position="117"/>
    </location>
</feature>
<feature type="compositionally biased region" description="Polar residues" evidence="1">
    <location>
        <begin position="51"/>
        <end position="65"/>
    </location>
</feature>
<evidence type="ECO:0000256" key="1">
    <source>
        <dbReference type="SAM" id="MobiDB-lite"/>
    </source>
</evidence>
<dbReference type="OrthoDB" id="3992193at2759"/>
<evidence type="ECO:0000313" key="2">
    <source>
        <dbReference type="EMBL" id="CDK26225.1"/>
    </source>
</evidence>
<dbReference type="EMBL" id="HG793126">
    <property type="protein sequence ID" value="CDK26225.1"/>
    <property type="molecule type" value="Genomic_DNA"/>
</dbReference>
<organism evidence="2 3">
    <name type="scientific">Kuraishia capsulata CBS 1993</name>
    <dbReference type="NCBI Taxonomy" id="1382522"/>
    <lineage>
        <taxon>Eukaryota</taxon>
        <taxon>Fungi</taxon>
        <taxon>Dikarya</taxon>
        <taxon>Ascomycota</taxon>
        <taxon>Saccharomycotina</taxon>
        <taxon>Pichiomycetes</taxon>
        <taxon>Pichiales</taxon>
        <taxon>Pichiaceae</taxon>
        <taxon>Kuraishia</taxon>
    </lineage>
</organism>
<dbReference type="RefSeq" id="XP_022458232.1">
    <property type="nucleotide sequence ID" value="XM_022604452.1"/>
</dbReference>
<evidence type="ECO:0000313" key="3">
    <source>
        <dbReference type="Proteomes" id="UP000019384"/>
    </source>
</evidence>
<dbReference type="Proteomes" id="UP000019384">
    <property type="component" value="Unassembled WGS sequence"/>
</dbReference>
<accession>W6MVD3</accession>
<proteinExistence type="predicted"/>
<name>W6MVD3_9ASCO</name>
<reference evidence="2" key="1">
    <citation type="submission" date="2013-12" db="EMBL/GenBank/DDBJ databases">
        <authorList>
            <person name="Genoscope - CEA"/>
        </authorList>
    </citation>
    <scope>NUCLEOTIDE SEQUENCE</scope>
    <source>
        <strain evidence="2">CBS 1993</strain>
    </source>
</reference>
<dbReference type="GeneID" id="34519620"/>
<feature type="compositionally biased region" description="Polar residues" evidence="1">
    <location>
        <begin position="1"/>
        <end position="12"/>
    </location>
</feature>
<gene>
    <name evidence="2" type="ORF">KUCA_T00002196001</name>
</gene>
<keyword evidence="3" id="KW-1185">Reference proteome</keyword>
<dbReference type="HOGENOM" id="CLU_644148_0_0_1"/>
<sequence>MEARNARTTSYSGLGDPDSPIHRLQTRRRHISSDEPGTPVVVTKDLPSPRNLPNTKNSHTNTPRTPHSWRPRLSDDRVGEHPINNHYDFKVTRKRSFKRPSGATPKARGKKTRSAPVSMGRGQMLMIPNGKQPLPNFKDHDQLENYLSRTDSIRVSQRRGHLLDEAFVPQYLISYGLRSKRETLKTTPVIRSNLTVPTFSNTNEIILVQTDHPSIVDYYTDFLKGAYGFDSPLHTMHEREDLDLKTFAPGLPRFKSDLEIKENPQRKKSVKLHSNPYKRYSRRATVHGDADSSSSVHSDLALSEYWIEYRKLKRRLFTRKPQDFHTLEQMMLEDPVWADGLDRHPSLQMALLWEIYLRRIISAKIASRMCVAGEFTGTEPQNREVIEKGIKSVYGGNALEVLRGQSAIDSDTSSISRTSSNLSSRT</sequence>
<dbReference type="AlphaFoldDB" id="W6MVD3"/>
<reference evidence="2" key="2">
    <citation type="submission" date="2014-02" db="EMBL/GenBank/DDBJ databases">
        <title>Complete DNA sequence of /Kuraishia capsulata/ illustrates novel genomic features among budding yeasts (/Saccharomycotina/).</title>
        <authorList>
            <person name="Morales L."/>
            <person name="Noel B."/>
            <person name="Porcel B."/>
            <person name="Marcet-Houben M."/>
            <person name="Hullo M-F."/>
            <person name="Sacerdot C."/>
            <person name="Tekaia F."/>
            <person name="Leh-Louis V."/>
            <person name="Despons L."/>
            <person name="Khanna V."/>
            <person name="Aury J-M."/>
            <person name="Barbe V."/>
            <person name="Couloux A."/>
            <person name="Labadie K."/>
            <person name="Pelletier E."/>
            <person name="Souciet J-L."/>
            <person name="Boekhout T."/>
            <person name="Gabaldon T."/>
            <person name="Wincker P."/>
            <person name="Dujon B."/>
        </authorList>
    </citation>
    <scope>NUCLEOTIDE SEQUENCE</scope>
    <source>
        <strain evidence="2">CBS 1993</strain>
    </source>
</reference>
<protein>
    <submittedName>
        <fullName evidence="2">Uncharacterized protein</fullName>
    </submittedName>
</protein>